<dbReference type="NCBIfam" id="NF047331">
    <property type="entry name" value="phage_HTJ"/>
    <property type="match status" value="1"/>
</dbReference>
<dbReference type="RefSeq" id="WP_235651093.1">
    <property type="nucleotide sequence ID" value="NZ_JAUZEA010000006.1"/>
</dbReference>
<reference evidence="1" key="1">
    <citation type="submission" date="2023-07" db="EMBL/GenBank/DDBJ databases">
        <authorList>
            <person name="Shahid S."/>
            <person name="Akbar M.Y."/>
            <person name="Ajmal W."/>
            <person name="Ansari A."/>
            <person name="Ghazanfar S."/>
        </authorList>
    </citation>
    <scope>NUCLEOTIDE SEQUENCE</scope>
    <source>
        <strain evidence="1">NIGAB</strain>
    </source>
</reference>
<organism evidence="1 2">
    <name type="scientific">Stenotrophomonas geniculata</name>
    <dbReference type="NCBI Taxonomy" id="86188"/>
    <lineage>
        <taxon>Bacteria</taxon>
        <taxon>Pseudomonadati</taxon>
        <taxon>Pseudomonadota</taxon>
        <taxon>Gammaproteobacteria</taxon>
        <taxon>Lysobacterales</taxon>
        <taxon>Lysobacteraceae</taxon>
        <taxon>Stenotrophomonas</taxon>
    </lineage>
</organism>
<sequence>MSWTKDDVQRLKAAIASGQLSVRHGDRQITYQSVEAMLTALDRMEAEVAAVTAGRRKSATRRYRFTTLRGF</sequence>
<dbReference type="EMBL" id="JAVIAC010000006">
    <property type="protein sequence ID" value="MDQ7952851.1"/>
    <property type="molecule type" value="Genomic_DNA"/>
</dbReference>
<proteinExistence type="predicted"/>
<protein>
    <submittedName>
        <fullName evidence="1">Uncharacterized protein</fullName>
    </submittedName>
</protein>
<accession>A0AAP5C4V5</accession>
<comment type="caution">
    <text evidence="1">The sequence shown here is derived from an EMBL/GenBank/DDBJ whole genome shotgun (WGS) entry which is preliminary data.</text>
</comment>
<dbReference type="Proteomes" id="UP001240529">
    <property type="component" value="Unassembled WGS sequence"/>
</dbReference>
<name>A0AAP5C4V5_9GAMM</name>
<dbReference type="AlphaFoldDB" id="A0AAP5C4V5"/>
<gene>
    <name evidence="1" type="ORF">Q0031_13750</name>
</gene>
<evidence type="ECO:0000313" key="1">
    <source>
        <dbReference type="EMBL" id="MDQ7952851.1"/>
    </source>
</evidence>
<evidence type="ECO:0000313" key="2">
    <source>
        <dbReference type="Proteomes" id="UP001240529"/>
    </source>
</evidence>